<dbReference type="SUPFAM" id="SSF46689">
    <property type="entry name" value="Homeodomain-like"/>
    <property type="match status" value="1"/>
</dbReference>
<dbReference type="PANTHER" id="PTHR23246:SF24">
    <property type="entry name" value="MYB DNA-BINDING DOMAIN-CONTAINING PROTEIN"/>
    <property type="match status" value="1"/>
</dbReference>
<dbReference type="AlphaFoldDB" id="A0A6J3MHZ9"/>
<dbReference type="CDD" id="cd00167">
    <property type="entry name" value="SANT"/>
    <property type="match status" value="1"/>
</dbReference>
<dbReference type="PROSITE" id="PS50090">
    <property type="entry name" value="MYB_LIKE"/>
    <property type="match status" value="1"/>
</dbReference>
<dbReference type="InterPro" id="IPR001005">
    <property type="entry name" value="SANT/Myb"/>
</dbReference>
<protein>
    <submittedName>
        <fullName evidence="5">Uncharacterized protein</fullName>
    </submittedName>
</protein>
<dbReference type="Pfam" id="PF00249">
    <property type="entry name" value="Myb_DNA-binding"/>
    <property type="match status" value="1"/>
</dbReference>
<feature type="compositionally biased region" description="Polar residues" evidence="1">
    <location>
        <begin position="176"/>
        <end position="186"/>
    </location>
</feature>
<keyword evidence="4" id="KW-1185">Reference proteome</keyword>
<reference evidence="5" key="1">
    <citation type="submission" date="2020-01" db="EMBL/GenBank/DDBJ databases">
        <authorList>
            <consortium name="DOE Joint Genome Institute"/>
            <person name="Haridas S."/>
            <person name="Albert R."/>
            <person name="Binder M."/>
            <person name="Bloem J."/>
            <person name="Labutti K."/>
            <person name="Salamov A."/>
            <person name="Andreopoulos B."/>
            <person name="Baker S.E."/>
            <person name="Barry K."/>
            <person name="Bills G."/>
            <person name="Bluhm B.H."/>
            <person name="Cannon C."/>
            <person name="Castanera R."/>
            <person name="Culley D.E."/>
            <person name="Daum C."/>
            <person name="Ezra D."/>
            <person name="Gonzalez J.B."/>
            <person name="Henrissat B."/>
            <person name="Kuo A."/>
            <person name="Liang C."/>
            <person name="Lipzen A."/>
            <person name="Lutzoni F."/>
            <person name="Magnuson J."/>
            <person name="Mondo S."/>
            <person name="Nolan M."/>
            <person name="Ohm R."/>
            <person name="Pangilinan J."/>
            <person name="Park H.-J."/>
            <person name="Ramirez L."/>
            <person name="Alfaro M."/>
            <person name="Sun H."/>
            <person name="Tritt A."/>
            <person name="Yoshinaga Y."/>
            <person name="Zwiers L.-H."/>
            <person name="Turgeon B.G."/>
            <person name="Goodwin S.B."/>
            <person name="Spatafora J.W."/>
            <person name="Crous P.W."/>
            <person name="Grigoriev I.V."/>
        </authorList>
    </citation>
    <scope>NUCLEOTIDE SEQUENCE</scope>
    <source>
        <strain evidence="5">CBS 342.82</strain>
    </source>
</reference>
<dbReference type="GeneID" id="54358549"/>
<accession>A0A6J3MHZ9</accession>
<dbReference type="Gene3D" id="1.10.10.60">
    <property type="entry name" value="Homeodomain-like"/>
    <property type="match status" value="1"/>
</dbReference>
<dbReference type="RefSeq" id="XP_033464365.1">
    <property type="nucleotide sequence ID" value="XM_033600749.1"/>
</dbReference>
<proteinExistence type="predicted"/>
<dbReference type="Proteomes" id="UP000504637">
    <property type="component" value="Unplaced"/>
</dbReference>
<evidence type="ECO:0000313" key="4">
    <source>
        <dbReference type="Proteomes" id="UP000504637"/>
    </source>
</evidence>
<dbReference type="OrthoDB" id="2350934at2759"/>
<feature type="region of interest" description="Disordered" evidence="1">
    <location>
        <begin position="143"/>
        <end position="264"/>
    </location>
</feature>
<name>A0A6J3MHZ9_9PEZI</name>
<organism evidence="5">
    <name type="scientific">Dissoconium aciculare CBS 342.82</name>
    <dbReference type="NCBI Taxonomy" id="1314786"/>
    <lineage>
        <taxon>Eukaryota</taxon>
        <taxon>Fungi</taxon>
        <taxon>Dikarya</taxon>
        <taxon>Ascomycota</taxon>
        <taxon>Pezizomycotina</taxon>
        <taxon>Dothideomycetes</taxon>
        <taxon>Dothideomycetidae</taxon>
        <taxon>Mycosphaerellales</taxon>
        <taxon>Dissoconiaceae</taxon>
        <taxon>Dissoconium</taxon>
    </lineage>
</organism>
<evidence type="ECO:0000256" key="1">
    <source>
        <dbReference type="SAM" id="MobiDB-lite"/>
    </source>
</evidence>
<sequence length="264" mass="29333">MPPRLSSAQPPGAGVKRGPPSQTIPGETPPKKKQSKWTADEDREIIDLRGRGMKWEDISKRLPGRSAISCRLRFQNYLERRSEWDEEKKNKLARLYERFKKDMWEKIAKEMQLPWRAAEAMHWQIGEIEMAHRANVSVFHLAGQQGSNSSQGGVGSDGGTSTSPTSATHPTPSSTMAISHSHNHSLPQIPPNALPHPLSPVDHFRRNSVGSMSPNGMGPGYLRRRADSTRSVASVLPRAHLPPLDEVASISARDPRPKYPPGPW</sequence>
<dbReference type="SMART" id="SM00717">
    <property type="entry name" value="SANT"/>
    <property type="match status" value="1"/>
</dbReference>
<reference evidence="5" key="3">
    <citation type="submission" date="2025-08" db="UniProtKB">
        <authorList>
            <consortium name="RefSeq"/>
        </authorList>
    </citation>
    <scope>IDENTIFICATION</scope>
    <source>
        <strain evidence="5">CBS 342.82</strain>
    </source>
</reference>
<dbReference type="PROSITE" id="PS51294">
    <property type="entry name" value="HTH_MYB"/>
    <property type="match status" value="1"/>
</dbReference>
<dbReference type="InterPro" id="IPR053095">
    <property type="entry name" value="Actin-binding/GATA_Znf"/>
</dbReference>
<dbReference type="InterPro" id="IPR009057">
    <property type="entry name" value="Homeodomain-like_sf"/>
</dbReference>
<evidence type="ECO:0000259" key="3">
    <source>
        <dbReference type="PROSITE" id="PS51294"/>
    </source>
</evidence>
<reference evidence="5" key="2">
    <citation type="submission" date="2020-04" db="EMBL/GenBank/DDBJ databases">
        <authorList>
            <consortium name="NCBI Genome Project"/>
        </authorList>
    </citation>
    <scope>NUCLEOTIDE SEQUENCE</scope>
    <source>
        <strain evidence="5">CBS 342.82</strain>
    </source>
</reference>
<feature type="compositionally biased region" description="Low complexity" evidence="1">
    <location>
        <begin position="159"/>
        <end position="175"/>
    </location>
</feature>
<feature type="compositionally biased region" description="Pro residues" evidence="1">
    <location>
        <begin position="188"/>
        <end position="198"/>
    </location>
</feature>
<evidence type="ECO:0000259" key="2">
    <source>
        <dbReference type="PROSITE" id="PS50090"/>
    </source>
</evidence>
<dbReference type="InterPro" id="IPR017930">
    <property type="entry name" value="Myb_dom"/>
</dbReference>
<feature type="region of interest" description="Disordered" evidence="1">
    <location>
        <begin position="1"/>
        <end position="43"/>
    </location>
</feature>
<gene>
    <name evidence="5" type="ORF">K489DRAFT_311037</name>
</gene>
<dbReference type="PANTHER" id="PTHR23246">
    <property type="entry name" value="NEW-GLUE PROTEIN"/>
    <property type="match status" value="1"/>
</dbReference>
<evidence type="ECO:0000313" key="5">
    <source>
        <dbReference type="RefSeq" id="XP_033464365.1"/>
    </source>
</evidence>
<feature type="domain" description="Myb-like" evidence="2">
    <location>
        <begin position="29"/>
        <end position="78"/>
    </location>
</feature>
<feature type="domain" description="HTH myb-type" evidence="3">
    <location>
        <begin position="30"/>
        <end position="82"/>
    </location>
</feature>